<dbReference type="AlphaFoldDB" id="A0A926N990"/>
<gene>
    <name evidence="2" type="ORF">IC621_02445</name>
</gene>
<proteinExistence type="predicted"/>
<name>A0A926N990_9BACI</name>
<accession>A0A926N990</accession>
<reference evidence="2" key="1">
    <citation type="submission" date="2020-09" db="EMBL/GenBank/DDBJ databases">
        <title>A novel bacterium of genus Bacillus, isolated from South China Sea.</title>
        <authorList>
            <person name="Huang H."/>
            <person name="Mo K."/>
            <person name="Hu Y."/>
        </authorList>
    </citation>
    <scope>NUCLEOTIDE SEQUENCE</scope>
    <source>
        <strain evidence="2">IB182487</strain>
    </source>
</reference>
<dbReference type="RefSeq" id="WP_191155375.1">
    <property type="nucleotide sequence ID" value="NZ_JACXAI010000002.1"/>
</dbReference>
<dbReference type="EMBL" id="JACXAI010000002">
    <property type="protein sequence ID" value="MBD1379079.1"/>
    <property type="molecule type" value="Genomic_DNA"/>
</dbReference>
<evidence type="ECO:0000313" key="2">
    <source>
        <dbReference type="EMBL" id="MBD1379079.1"/>
    </source>
</evidence>
<keyword evidence="3" id="KW-1185">Reference proteome</keyword>
<evidence type="ECO:0000256" key="1">
    <source>
        <dbReference type="SAM" id="Coils"/>
    </source>
</evidence>
<keyword evidence="1" id="KW-0175">Coiled coil</keyword>
<protein>
    <submittedName>
        <fullName evidence="2">Uncharacterized protein</fullName>
    </submittedName>
</protein>
<comment type="caution">
    <text evidence="2">The sequence shown here is derived from an EMBL/GenBank/DDBJ whole genome shotgun (WGS) entry which is preliminary data.</text>
</comment>
<sequence>MKTNFFEELKKFVIDEHKDDKYFLQYIRYYETLLQNKDVLQPLLSDLENWKMDIHFENDKTEGYTYGKWLFYLWEYNGEEPNDEYDFFNCAYDQKSPDYYYEIKLTRDQRLWGFCQCIPDMELYNEKHECCGNGCDWTAPSFILSKVEEKYGKFKGKERDIWELEEKWSEYLESYDNKVKESKLKSIDEQIKRLEEEKNKFINK</sequence>
<organism evidence="2 3">
    <name type="scientific">Metabacillus arenae</name>
    <dbReference type="NCBI Taxonomy" id="2771434"/>
    <lineage>
        <taxon>Bacteria</taxon>
        <taxon>Bacillati</taxon>
        <taxon>Bacillota</taxon>
        <taxon>Bacilli</taxon>
        <taxon>Bacillales</taxon>
        <taxon>Bacillaceae</taxon>
        <taxon>Metabacillus</taxon>
    </lineage>
</organism>
<dbReference type="Proteomes" id="UP000626844">
    <property type="component" value="Unassembled WGS sequence"/>
</dbReference>
<evidence type="ECO:0000313" key="3">
    <source>
        <dbReference type="Proteomes" id="UP000626844"/>
    </source>
</evidence>
<feature type="coiled-coil region" evidence="1">
    <location>
        <begin position="177"/>
        <end position="204"/>
    </location>
</feature>